<comment type="subcellular location">
    <subcellularLocation>
        <location evidence="1">Cell membrane</location>
        <topology evidence="1">Single-pass membrane protein</topology>
    </subcellularLocation>
</comment>
<evidence type="ECO:0000256" key="7">
    <source>
        <dbReference type="SAM" id="Phobius"/>
    </source>
</evidence>
<keyword evidence="4 7" id="KW-1133">Transmembrane helix</keyword>
<sequence>MTTTPPPQAPPGPTAPPPPGPGPRRDELRDLGRLRRSRGDRHVAGVAGGLARHFDVDPVIPRVTLAVLVFFGGAGLLVYVAIWLLVPYDDRDEATLRLDERNRGVALALVAVLAALALLGDSLGGWGPPWPLVLVGAVVLVVLLARDRGRRREHDWGPAVPASTYPSAYPSAYPSGHPGHPHAPAPSTLDDVHRLDAEAARAQARSVAPPRRPRRTGPVLFWYAVALITAGLGALGSADLAGADVAPSAYPALALGVTAGLLVLGAFWGRPGGLILLGLVASVATAGATVAHEVDAGRLEATPATAAAVEDRYALTVGEIDLDLSRVVDPENLDGRTVEVDLDFAGRIEVTVPPDVDVVVRSDLQAGQRTVFGTRYDESGLSTVTDDAGPDAPELTLDVSLDLGEIVVLRGEDTPR</sequence>
<feature type="transmembrane region" description="Helical" evidence="7">
    <location>
        <begin position="250"/>
        <end position="269"/>
    </location>
</feature>
<evidence type="ECO:0000256" key="1">
    <source>
        <dbReference type="ARBA" id="ARBA00004162"/>
    </source>
</evidence>
<proteinExistence type="predicted"/>
<feature type="domain" description="Phage shock protein PspC N-terminal" evidence="8">
    <location>
        <begin position="33"/>
        <end position="88"/>
    </location>
</feature>
<keyword evidence="2" id="KW-1003">Cell membrane</keyword>
<dbReference type="RefSeq" id="WP_345458001.1">
    <property type="nucleotide sequence ID" value="NZ_BAABKG010000002.1"/>
</dbReference>
<dbReference type="InterPro" id="IPR007168">
    <property type="entry name" value="Phageshock_PspC_N"/>
</dbReference>
<feature type="transmembrane region" description="Helical" evidence="7">
    <location>
        <begin position="129"/>
        <end position="145"/>
    </location>
</feature>
<evidence type="ECO:0000313" key="9">
    <source>
        <dbReference type="EMBL" id="GAA5147877.1"/>
    </source>
</evidence>
<evidence type="ECO:0000313" key="10">
    <source>
        <dbReference type="Proteomes" id="UP001500221"/>
    </source>
</evidence>
<evidence type="ECO:0000259" key="8">
    <source>
        <dbReference type="Pfam" id="PF04024"/>
    </source>
</evidence>
<organism evidence="9 10">
    <name type="scientific">Nocardioides marinquilinus</name>
    <dbReference type="NCBI Taxonomy" id="1210400"/>
    <lineage>
        <taxon>Bacteria</taxon>
        <taxon>Bacillati</taxon>
        <taxon>Actinomycetota</taxon>
        <taxon>Actinomycetes</taxon>
        <taxon>Propionibacteriales</taxon>
        <taxon>Nocardioidaceae</taxon>
        <taxon>Nocardioides</taxon>
    </lineage>
</organism>
<reference evidence="10" key="1">
    <citation type="journal article" date="2019" name="Int. J. Syst. Evol. Microbiol.">
        <title>The Global Catalogue of Microorganisms (GCM) 10K type strain sequencing project: providing services to taxonomists for standard genome sequencing and annotation.</title>
        <authorList>
            <consortium name="The Broad Institute Genomics Platform"/>
            <consortium name="The Broad Institute Genome Sequencing Center for Infectious Disease"/>
            <person name="Wu L."/>
            <person name="Ma J."/>
        </authorList>
    </citation>
    <scope>NUCLEOTIDE SEQUENCE [LARGE SCALE GENOMIC DNA]</scope>
    <source>
        <strain evidence="10">JCM 18459</strain>
    </source>
</reference>
<gene>
    <name evidence="9" type="ORF">GCM10023340_20960</name>
</gene>
<feature type="transmembrane region" description="Helical" evidence="7">
    <location>
        <begin position="220"/>
        <end position="238"/>
    </location>
</feature>
<protein>
    <recommendedName>
        <fullName evidence="8">Phage shock protein PspC N-terminal domain-containing protein</fullName>
    </recommendedName>
</protein>
<accession>A0ABP9PL36</accession>
<dbReference type="Pfam" id="PF04024">
    <property type="entry name" value="PspC"/>
    <property type="match status" value="1"/>
</dbReference>
<dbReference type="PANTHER" id="PTHR33885">
    <property type="entry name" value="PHAGE SHOCK PROTEIN C"/>
    <property type="match status" value="1"/>
</dbReference>
<dbReference type="EMBL" id="BAABKG010000002">
    <property type="protein sequence ID" value="GAA5147877.1"/>
    <property type="molecule type" value="Genomic_DNA"/>
</dbReference>
<evidence type="ECO:0000256" key="4">
    <source>
        <dbReference type="ARBA" id="ARBA00022989"/>
    </source>
</evidence>
<name>A0ABP9PL36_9ACTN</name>
<feature type="compositionally biased region" description="Pro residues" evidence="6">
    <location>
        <begin position="1"/>
        <end position="22"/>
    </location>
</feature>
<keyword evidence="3 7" id="KW-0812">Transmembrane</keyword>
<feature type="region of interest" description="Disordered" evidence="6">
    <location>
        <begin position="1"/>
        <end position="27"/>
    </location>
</feature>
<comment type="caution">
    <text evidence="9">The sequence shown here is derived from an EMBL/GenBank/DDBJ whole genome shotgun (WGS) entry which is preliminary data.</text>
</comment>
<feature type="transmembrane region" description="Helical" evidence="7">
    <location>
        <begin position="63"/>
        <end position="85"/>
    </location>
</feature>
<keyword evidence="5 7" id="KW-0472">Membrane</keyword>
<evidence type="ECO:0000256" key="5">
    <source>
        <dbReference type="ARBA" id="ARBA00023136"/>
    </source>
</evidence>
<dbReference type="PANTHER" id="PTHR33885:SF3">
    <property type="entry name" value="PHAGE SHOCK PROTEIN C"/>
    <property type="match status" value="1"/>
</dbReference>
<evidence type="ECO:0000256" key="3">
    <source>
        <dbReference type="ARBA" id="ARBA00022692"/>
    </source>
</evidence>
<feature type="transmembrane region" description="Helical" evidence="7">
    <location>
        <begin position="105"/>
        <end position="123"/>
    </location>
</feature>
<keyword evidence="10" id="KW-1185">Reference proteome</keyword>
<dbReference type="InterPro" id="IPR052027">
    <property type="entry name" value="PspC"/>
</dbReference>
<evidence type="ECO:0000256" key="6">
    <source>
        <dbReference type="SAM" id="MobiDB-lite"/>
    </source>
</evidence>
<dbReference type="Proteomes" id="UP001500221">
    <property type="component" value="Unassembled WGS sequence"/>
</dbReference>
<evidence type="ECO:0000256" key="2">
    <source>
        <dbReference type="ARBA" id="ARBA00022475"/>
    </source>
</evidence>